<evidence type="ECO:0000313" key="11">
    <source>
        <dbReference type="Proteomes" id="UP000290433"/>
    </source>
</evidence>
<dbReference type="InterPro" id="IPR008754">
    <property type="entry name" value="Peptidase_M43"/>
</dbReference>
<evidence type="ECO:0000256" key="4">
    <source>
        <dbReference type="ARBA" id="ARBA00022729"/>
    </source>
</evidence>
<keyword evidence="2" id="KW-0645">Protease</keyword>
<organism evidence="10 11">
    <name type="scientific">Flavobacterium anhuiense</name>
    <dbReference type="NCBI Taxonomy" id="459526"/>
    <lineage>
        <taxon>Bacteria</taxon>
        <taxon>Pseudomonadati</taxon>
        <taxon>Bacteroidota</taxon>
        <taxon>Flavobacteriia</taxon>
        <taxon>Flavobacteriales</taxon>
        <taxon>Flavobacteriaceae</taxon>
        <taxon>Flavobacterium</taxon>
    </lineage>
</organism>
<dbReference type="PANTHER" id="PTHR47466:SF1">
    <property type="entry name" value="METALLOPROTEASE MEP1 (AFU_ORTHOLOGUE AFUA_1G07730)-RELATED"/>
    <property type="match status" value="1"/>
</dbReference>
<dbReference type="EMBL" id="JUIV01000001">
    <property type="protein sequence ID" value="RYJ41082.1"/>
    <property type="molecule type" value="Genomic_DNA"/>
</dbReference>
<dbReference type="Pfam" id="PF05572">
    <property type="entry name" value="Peptidase_M43"/>
    <property type="match status" value="1"/>
</dbReference>
<proteinExistence type="inferred from homology"/>
<dbReference type="GO" id="GO:0046872">
    <property type="term" value="F:metal ion binding"/>
    <property type="evidence" value="ECO:0007669"/>
    <property type="project" value="UniProtKB-KW"/>
</dbReference>
<evidence type="ECO:0000256" key="7">
    <source>
        <dbReference type="ARBA" id="ARBA00023049"/>
    </source>
</evidence>
<accession>A0A444W5R9</accession>
<dbReference type="GO" id="GO:0008237">
    <property type="term" value="F:metallopeptidase activity"/>
    <property type="evidence" value="ECO:0007669"/>
    <property type="project" value="UniProtKB-KW"/>
</dbReference>
<evidence type="ECO:0000256" key="1">
    <source>
        <dbReference type="ARBA" id="ARBA00008721"/>
    </source>
</evidence>
<dbReference type="Proteomes" id="UP000290433">
    <property type="component" value="Unassembled WGS sequence"/>
</dbReference>
<evidence type="ECO:0000313" key="10">
    <source>
        <dbReference type="EMBL" id="RYJ41082.1"/>
    </source>
</evidence>
<keyword evidence="6" id="KW-0862">Zinc</keyword>
<comment type="caution">
    <text evidence="10">The sequence shown here is derived from an EMBL/GenBank/DDBJ whole genome shotgun (WGS) entry which is preliminary data.</text>
</comment>
<evidence type="ECO:0000256" key="6">
    <source>
        <dbReference type="ARBA" id="ARBA00022833"/>
    </source>
</evidence>
<dbReference type="OrthoDB" id="6278496at2"/>
<evidence type="ECO:0000256" key="8">
    <source>
        <dbReference type="ARBA" id="ARBA00023157"/>
    </source>
</evidence>
<dbReference type="InterPro" id="IPR024079">
    <property type="entry name" value="MetalloPept_cat_dom_sf"/>
</dbReference>
<evidence type="ECO:0000256" key="3">
    <source>
        <dbReference type="ARBA" id="ARBA00022723"/>
    </source>
</evidence>
<evidence type="ECO:0000256" key="5">
    <source>
        <dbReference type="ARBA" id="ARBA00022801"/>
    </source>
</evidence>
<dbReference type="Gene3D" id="3.40.390.10">
    <property type="entry name" value="Collagenase (Catalytic Domain)"/>
    <property type="match status" value="1"/>
</dbReference>
<keyword evidence="5" id="KW-0378">Hydrolase</keyword>
<evidence type="ECO:0000259" key="9">
    <source>
        <dbReference type="Pfam" id="PF05572"/>
    </source>
</evidence>
<keyword evidence="7" id="KW-0482">Metalloprotease</keyword>
<sequence>MKKVIITTFAALMLFACQNEQSDSANADASVASRRGCATQEVLEAQLKADPTLAIRMNEIETFTAQHAGSNFTGRLVNGKIEIPVVVNVLYRTTAENISNAQIQSQIDVLNKDFNALNSDYNNVPALFAGVKANIGISFVLDQVIRKSTTKTSWGTNDAMKKTAQGGIAPTSPTTKLNMWSCVIGGGILGYAQFPGGASATDGVVIDPKYFGLSGSANAPFNLGRTATHEVGHWMNLRHIWGDATCGSDLVADTPTHNTANYGVPAYPHYSTCSGTPVEMTMNYMDYVDDAAMYMFSTGQKNRIAAIFTTGGARASFAQP</sequence>
<comment type="similarity">
    <text evidence="1">Belongs to the peptidase M43B family.</text>
</comment>
<dbReference type="CDD" id="cd04275">
    <property type="entry name" value="ZnMc_pappalysin_like"/>
    <property type="match status" value="1"/>
</dbReference>
<keyword evidence="8" id="KW-1015">Disulfide bond</keyword>
<keyword evidence="3" id="KW-0479">Metal-binding</keyword>
<protein>
    <submittedName>
        <fullName evidence="10">Peptidase subfamily M43A</fullName>
    </submittedName>
</protein>
<feature type="domain" description="Peptidase M43 pregnancy-associated plasma-A" evidence="9">
    <location>
        <begin position="192"/>
        <end position="305"/>
    </location>
</feature>
<dbReference type="SUPFAM" id="SSF55486">
    <property type="entry name" value="Metalloproteases ('zincins'), catalytic domain"/>
    <property type="match status" value="1"/>
</dbReference>
<dbReference type="RefSeq" id="WP_129745709.1">
    <property type="nucleotide sequence ID" value="NZ_JUIV01000001.1"/>
</dbReference>
<evidence type="ECO:0000256" key="2">
    <source>
        <dbReference type="ARBA" id="ARBA00022670"/>
    </source>
</evidence>
<dbReference type="AlphaFoldDB" id="A0A444W5R9"/>
<dbReference type="GO" id="GO:0006508">
    <property type="term" value="P:proteolysis"/>
    <property type="evidence" value="ECO:0007669"/>
    <property type="project" value="UniProtKB-KW"/>
</dbReference>
<gene>
    <name evidence="10" type="ORF">NU08_0519</name>
</gene>
<name>A0A444W5R9_9FLAO</name>
<dbReference type="PROSITE" id="PS51257">
    <property type="entry name" value="PROKAR_LIPOPROTEIN"/>
    <property type="match status" value="1"/>
</dbReference>
<dbReference type="PANTHER" id="PTHR47466">
    <property type="match status" value="1"/>
</dbReference>
<reference evidence="10 11" key="1">
    <citation type="submission" date="2014-12" db="EMBL/GenBank/DDBJ databases">
        <title>Genome sequence of Flavobacterium anhuiense RCM74.</title>
        <authorList>
            <person name="Kim J.F."/>
            <person name="Song J.Y."/>
            <person name="Kwak M.-J."/>
            <person name="Lee S.-W."/>
        </authorList>
    </citation>
    <scope>NUCLEOTIDE SEQUENCE [LARGE SCALE GENOMIC DNA]</scope>
    <source>
        <strain evidence="10 11">RCM74</strain>
    </source>
</reference>
<keyword evidence="4" id="KW-0732">Signal</keyword>